<dbReference type="AlphaFoldDB" id="A0A7S2U4Q7"/>
<protein>
    <submittedName>
        <fullName evidence="1">Uncharacterized protein</fullName>
    </submittedName>
</protein>
<organism evidence="1">
    <name type="scientific">Attheya septentrionalis</name>
    <dbReference type="NCBI Taxonomy" id="420275"/>
    <lineage>
        <taxon>Eukaryota</taxon>
        <taxon>Sar</taxon>
        <taxon>Stramenopiles</taxon>
        <taxon>Ochrophyta</taxon>
        <taxon>Bacillariophyta</taxon>
        <taxon>Coscinodiscophyceae</taxon>
        <taxon>Chaetocerotophycidae</taxon>
        <taxon>Chaetocerotales</taxon>
        <taxon>Attheyaceae</taxon>
        <taxon>Attheya</taxon>
    </lineage>
</organism>
<gene>
    <name evidence="1" type="ORF">ASEP1449_LOCUS329</name>
</gene>
<dbReference type="EMBL" id="HBHQ01000519">
    <property type="protein sequence ID" value="CAD9808507.1"/>
    <property type="molecule type" value="Transcribed_RNA"/>
</dbReference>
<accession>A0A7S2U4Q7</accession>
<evidence type="ECO:0000313" key="1">
    <source>
        <dbReference type="EMBL" id="CAD9808507.1"/>
    </source>
</evidence>
<proteinExistence type="predicted"/>
<reference evidence="1" key="1">
    <citation type="submission" date="2021-01" db="EMBL/GenBank/DDBJ databases">
        <authorList>
            <person name="Corre E."/>
            <person name="Pelletier E."/>
            <person name="Niang G."/>
            <person name="Scheremetjew M."/>
            <person name="Finn R."/>
            <person name="Kale V."/>
            <person name="Holt S."/>
            <person name="Cochrane G."/>
            <person name="Meng A."/>
            <person name="Brown T."/>
            <person name="Cohen L."/>
        </authorList>
    </citation>
    <scope>NUCLEOTIDE SEQUENCE</scope>
    <source>
        <strain evidence="1">CCMP2084</strain>
    </source>
</reference>
<sequence length="240" mass="26101">MLSFTKMHNCYSIDIPASDPLADPNAQNVAPAAPAIEAGQLCQIEDVTNAMKELHSRKCQKTSNIDSVTEDEMAHSVARLAAVTSEYAAGVGAPAWATQMEARMHARFDTMDARFDTVDARLYTTEIQMAHERLETAQLRNNRRISTSADAPLVPLIKVIAGLGPPTIGQVATNPPLAPAPVGTTYPGDLSPGSIRELEGMTLNQISVLAEWAHDNFGIVNEDLIRDRRAKLRGHYTILE</sequence>
<name>A0A7S2U4Q7_9STRA</name>